<protein>
    <submittedName>
        <fullName evidence="4">Thioester reductase</fullName>
    </submittedName>
</protein>
<evidence type="ECO:0000256" key="2">
    <source>
        <dbReference type="ARBA" id="ARBA00022553"/>
    </source>
</evidence>
<dbReference type="InterPro" id="IPR010071">
    <property type="entry name" value="AA_adenyl_dom"/>
</dbReference>
<dbReference type="InterPro" id="IPR036736">
    <property type="entry name" value="ACP-like_sf"/>
</dbReference>
<dbReference type="Pfam" id="PF00501">
    <property type="entry name" value="AMP-binding"/>
    <property type="match status" value="1"/>
</dbReference>
<dbReference type="InterPro" id="IPR020806">
    <property type="entry name" value="PKS_PP-bd"/>
</dbReference>
<gene>
    <name evidence="4" type="ORF">DNX69_06355</name>
</gene>
<dbReference type="EMBL" id="QKQS01000010">
    <property type="protein sequence ID" value="PZA12812.1"/>
    <property type="molecule type" value="Genomic_DNA"/>
</dbReference>
<name>A0A323UII8_RHOPL</name>
<dbReference type="GO" id="GO:0031177">
    <property type="term" value="F:phosphopantetheine binding"/>
    <property type="evidence" value="ECO:0007669"/>
    <property type="project" value="InterPro"/>
</dbReference>
<evidence type="ECO:0000313" key="5">
    <source>
        <dbReference type="Proteomes" id="UP000248134"/>
    </source>
</evidence>
<dbReference type="GO" id="GO:0005829">
    <property type="term" value="C:cytosol"/>
    <property type="evidence" value="ECO:0007669"/>
    <property type="project" value="TreeGrafter"/>
</dbReference>
<dbReference type="InterPro" id="IPR000873">
    <property type="entry name" value="AMP-dep_synth/lig_dom"/>
</dbReference>
<dbReference type="InterPro" id="IPR045851">
    <property type="entry name" value="AMP-bd_C_sf"/>
</dbReference>
<accession>A0A323UII8</accession>
<dbReference type="Pfam" id="PF00550">
    <property type="entry name" value="PP-binding"/>
    <property type="match status" value="1"/>
</dbReference>
<dbReference type="PANTHER" id="PTHR45527">
    <property type="entry name" value="NONRIBOSOMAL PEPTIDE SYNTHETASE"/>
    <property type="match status" value="1"/>
</dbReference>
<dbReference type="CDD" id="cd12117">
    <property type="entry name" value="A_NRPS_Srf_like"/>
    <property type="match status" value="1"/>
</dbReference>
<dbReference type="SUPFAM" id="SSF47336">
    <property type="entry name" value="ACP-like"/>
    <property type="match status" value="1"/>
</dbReference>
<dbReference type="AlphaFoldDB" id="A0A323UII8"/>
<comment type="caution">
    <text evidence="4">The sequence shown here is derived from an EMBL/GenBank/DDBJ whole genome shotgun (WGS) entry which is preliminary data.</text>
</comment>
<dbReference type="PROSITE" id="PS00455">
    <property type="entry name" value="AMP_BINDING"/>
    <property type="match status" value="1"/>
</dbReference>
<evidence type="ECO:0000259" key="3">
    <source>
        <dbReference type="PROSITE" id="PS50075"/>
    </source>
</evidence>
<dbReference type="PANTHER" id="PTHR45527:SF1">
    <property type="entry name" value="FATTY ACID SYNTHASE"/>
    <property type="match status" value="1"/>
</dbReference>
<dbReference type="OrthoDB" id="9803968at2"/>
<evidence type="ECO:0000256" key="1">
    <source>
        <dbReference type="ARBA" id="ARBA00022450"/>
    </source>
</evidence>
<dbReference type="InterPro" id="IPR009081">
    <property type="entry name" value="PP-bd_ACP"/>
</dbReference>
<keyword evidence="1" id="KW-0596">Phosphopantetheine</keyword>
<dbReference type="Gene3D" id="3.30.300.30">
    <property type="match status" value="1"/>
</dbReference>
<organism evidence="4 5">
    <name type="scientific">Rhodopseudomonas palustris</name>
    <dbReference type="NCBI Taxonomy" id="1076"/>
    <lineage>
        <taxon>Bacteria</taxon>
        <taxon>Pseudomonadati</taxon>
        <taxon>Pseudomonadota</taxon>
        <taxon>Alphaproteobacteria</taxon>
        <taxon>Hyphomicrobiales</taxon>
        <taxon>Nitrobacteraceae</taxon>
        <taxon>Rhodopseudomonas</taxon>
    </lineage>
</organism>
<feature type="domain" description="Carrier" evidence="3">
    <location>
        <begin position="529"/>
        <end position="604"/>
    </location>
</feature>
<dbReference type="GO" id="GO:0043041">
    <property type="term" value="P:amino acid activation for nonribosomal peptide biosynthetic process"/>
    <property type="evidence" value="ECO:0007669"/>
    <property type="project" value="TreeGrafter"/>
</dbReference>
<keyword evidence="2" id="KW-0597">Phosphoprotein</keyword>
<dbReference type="GO" id="GO:0044550">
    <property type="term" value="P:secondary metabolite biosynthetic process"/>
    <property type="evidence" value="ECO:0007669"/>
    <property type="project" value="TreeGrafter"/>
</dbReference>
<dbReference type="Gene3D" id="1.10.1200.10">
    <property type="entry name" value="ACP-like"/>
    <property type="match status" value="1"/>
</dbReference>
<dbReference type="Proteomes" id="UP000248134">
    <property type="component" value="Unassembled WGS sequence"/>
</dbReference>
<evidence type="ECO:0000313" key="4">
    <source>
        <dbReference type="EMBL" id="PZA12812.1"/>
    </source>
</evidence>
<dbReference type="Pfam" id="PF13193">
    <property type="entry name" value="AMP-binding_C"/>
    <property type="match status" value="1"/>
</dbReference>
<dbReference type="NCBIfam" id="TIGR01733">
    <property type="entry name" value="AA-adenyl-dom"/>
    <property type="match status" value="1"/>
</dbReference>
<reference evidence="4 5" key="1">
    <citation type="submission" date="2018-06" db="EMBL/GenBank/DDBJ databases">
        <title>Draft Whole-Genome Sequence of the purple photosynthetic bacterium Rhodospeudomonas palustris XCP.</title>
        <authorList>
            <person name="Rayyan A."/>
            <person name="Meyer T.E."/>
            <person name="Kyndt J.A."/>
        </authorList>
    </citation>
    <scope>NUCLEOTIDE SEQUENCE [LARGE SCALE GENOMIC DNA]</scope>
    <source>
        <strain evidence="4 5">XCP</strain>
    </source>
</reference>
<dbReference type="InterPro" id="IPR020845">
    <property type="entry name" value="AMP-binding_CS"/>
</dbReference>
<dbReference type="SUPFAM" id="SSF56801">
    <property type="entry name" value="Acetyl-CoA synthetase-like"/>
    <property type="match status" value="1"/>
</dbReference>
<dbReference type="RefSeq" id="WP_110785181.1">
    <property type="nucleotide sequence ID" value="NZ_QKQS01000010.1"/>
</dbReference>
<dbReference type="PROSITE" id="PS50075">
    <property type="entry name" value="CARRIER"/>
    <property type="match status" value="1"/>
</dbReference>
<dbReference type="Gene3D" id="3.40.50.980">
    <property type="match status" value="2"/>
</dbReference>
<dbReference type="SMART" id="SM00823">
    <property type="entry name" value="PKS_PP"/>
    <property type="match status" value="1"/>
</dbReference>
<dbReference type="InterPro" id="IPR025110">
    <property type="entry name" value="AMP-bd_C"/>
</dbReference>
<proteinExistence type="predicted"/>
<dbReference type="Gene3D" id="2.30.38.10">
    <property type="entry name" value="Luciferase, Domain 3"/>
    <property type="match status" value="1"/>
</dbReference>
<sequence>MASTVIIQKEADSGPVAQCTIPEILARIARQSPETIAVASKRGQISFAEFDCRSNQLARLLVKRGVKVGAIVVLLSGRSIDTLIAMTAVLKAGGVYMPVDVGLGLEAISSAIQDAQPVLALTEHQSVPIEGVEQRRLSDELEACRHEPVDPLPLDLTSSLPAYVMFTSGSTGRPKGVVVPHRAVVRLVVDTDFMTLSPATVMLHAAPLAFDASTLEIWGPLLNGGQIVIVEDAVLSVDRIAETLGGFSVNTAWLTAGLFHLMVDERPEALSGLTTLLAGGDVLSPAHVRRAMALLPECTIVNGYGPTENTTFTCCYSIPRTGWGDGAVPIGFPIAGTSVHILSETLEPVPDGEEGQLCAGGIGLALGYLNRPELTAEKFVVDPLSDDPAARLYLTGDYVRRRSDGAIEFRGRRDRQVKINGVRIELDGVEQALRQDQAVADAAVVLSSDRGDAKRIVAFLKPLSGDVVGDLEAGVIRRLKAQFPAQAIPSSIKIVDELPLNKNGKIDRAKLLSDLIAAEQLGVGHEDEDFSGDSVGSVVADIWSALLGKSVDARANLFDLGATSLQMIAAHERIQAATGLRFPVTDLFAHPSISEFQACLDGASHRSLAIAGAARGRRQRRAMNAAHGAISVWSHHA</sequence>